<dbReference type="AlphaFoldDB" id="A0A450Z5R5"/>
<accession>A0A450Z5R5</accession>
<organism evidence="1">
    <name type="scientific">Candidatus Kentrum sp. TC</name>
    <dbReference type="NCBI Taxonomy" id="2126339"/>
    <lineage>
        <taxon>Bacteria</taxon>
        <taxon>Pseudomonadati</taxon>
        <taxon>Pseudomonadota</taxon>
        <taxon>Gammaproteobacteria</taxon>
        <taxon>Candidatus Kentrum</taxon>
    </lineage>
</organism>
<reference evidence="1" key="1">
    <citation type="submission" date="2019-02" db="EMBL/GenBank/DDBJ databases">
        <authorList>
            <person name="Gruber-Vodicka R. H."/>
            <person name="Seah K. B. B."/>
        </authorList>
    </citation>
    <scope>NUCLEOTIDE SEQUENCE</scope>
    <source>
        <strain evidence="1">BECK_BZ125</strain>
    </source>
</reference>
<name>A0A450Z5R5_9GAMM</name>
<gene>
    <name evidence="1" type="ORF">BECKTC1821E_GA0114239_11591</name>
</gene>
<sequence length="130" mass="13938">MPTGEIGDEAPRRIRHLHRPGEDACSWMAFSRAFSNWSEISASTVSRRSEGATERGQVPGRREGVGLDARVAVGETMEGLDIAIVAIADQEIDLSVHIASIISAIFESNAKELASDGSQYRGKGALSALR</sequence>
<proteinExistence type="predicted"/>
<protein>
    <submittedName>
        <fullName evidence="1">Uncharacterized protein</fullName>
    </submittedName>
</protein>
<dbReference type="EMBL" id="CAADFT010000159">
    <property type="protein sequence ID" value="VFK49126.1"/>
    <property type="molecule type" value="Genomic_DNA"/>
</dbReference>
<evidence type="ECO:0000313" key="1">
    <source>
        <dbReference type="EMBL" id="VFK49126.1"/>
    </source>
</evidence>